<dbReference type="PANTHER" id="PTHR31851">
    <property type="entry name" value="FE(2+)/MN(2+) TRANSPORTER PCL1"/>
    <property type="match status" value="1"/>
</dbReference>
<evidence type="ECO:0000313" key="7">
    <source>
        <dbReference type="Proteomes" id="UP000295414"/>
    </source>
</evidence>
<dbReference type="Proteomes" id="UP000295414">
    <property type="component" value="Unassembled WGS sequence"/>
</dbReference>
<keyword evidence="7" id="KW-1185">Reference proteome</keyword>
<evidence type="ECO:0000256" key="5">
    <source>
        <dbReference type="SAM" id="Phobius"/>
    </source>
</evidence>
<keyword evidence="3 5" id="KW-1133">Transmembrane helix</keyword>
<dbReference type="RefSeq" id="WP_114959437.1">
    <property type="nucleotide sequence ID" value="NZ_MSZW01000010.1"/>
</dbReference>
<sequence length="236" mass="24495">MPAERHHHYHEVHRSQHSGWLRAAVLGANDGLISTSSLVLGVASAQAAPATILLTGIAGLAAGALSMAAGEYVSVSSQEDAELADIRMERKALEQHPEAELEELTQIYIGRGLEPVLARQVAEQLTAHDVLAAHLRDEVGIHDLQRARPVQAALASAASFTIGALPPVLLAWLWTAPGLSAVIVASTLVLLAVLGYVAERVAGGGGMKGALRVLLWGTLALAVTAGIGRIFGISAG</sequence>
<keyword evidence="4 5" id="KW-0472">Membrane</keyword>
<dbReference type="AlphaFoldDB" id="A0A4R3NAE8"/>
<gene>
    <name evidence="6" type="ORF">EDC34_102165</name>
</gene>
<evidence type="ECO:0000256" key="2">
    <source>
        <dbReference type="ARBA" id="ARBA00022692"/>
    </source>
</evidence>
<dbReference type="GO" id="GO:0012505">
    <property type="term" value="C:endomembrane system"/>
    <property type="evidence" value="ECO:0007669"/>
    <property type="project" value="UniProtKB-SubCell"/>
</dbReference>
<dbReference type="GO" id="GO:0030026">
    <property type="term" value="P:intracellular manganese ion homeostasis"/>
    <property type="evidence" value="ECO:0007669"/>
    <property type="project" value="InterPro"/>
</dbReference>
<feature type="transmembrane region" description="Helical" evidence="5">
    <location>
        <begin position="179"/>
        <end position="198"/>
    </location>
</feature>
<organism evidence="6 7">
    <name type="scientific">Thermomonas haemolytica</name>
    <dbReference type="NCBI Taxonomy" id="141949"/>
    <lineage>
        <taxon>Bacteria</taxon>
        <taxon>Pseudomonadati</taxon>
        <taxon>Pseudomonadota</taxon>
        <taxon>Gammaproteobacteria</taxon>
        <taxon>Lysobacterales</taxon>
        <taxon>Lysobacteraceae</taxon>
        <taxon>Thermomonas</taxon>
    </lineage>
</organism>
<name>A0A4R3NAE8_9GAMM</name>
<dbReference type="InterPro" id="IPR008217">
    <property type="entry name" value="Ccc1_fam"/>
</dbReference>
<dbReference type="EMBL" id="SMAP01000002">
    <property type="protein sequence ID" value="TCT25277.1"/>
    <property type="molecule type" value="Genomic_DNA"/>
</dbReference>
<dbReference type="OrthoDB" id="9789677at2"/>
<reference evidence="6 7" key="1">
    <citation type="submission" date="2019-03" db="EMBL/GenBank/DDBJ databases">
        <title>Genomic Encyclopedia of Type Strains, Phase IV (KMG-IV): sequencing the most valuable type-strain genomes for metagenomic binning, comparative biology and taxonomic classification.</title>
        <authorList>
            <person name="Goeker M."/>
        </authorList>
    </citation>
    <scope>NUCLEOTIDE SEQUENCE [LARGE SCALE GENOMIC DNA]</scope>
    <source>
        <strain evidence="6 7">DSM 13605</strain>
    </source>
</reference>
<feature type="transmembrane region" description="Helical" evidence="5">
    <location>
        <begin position="210"/>
        <end position="231"/>
    </location>
</feature>
<dbReference type="CDD" id="cd02432">
    <property type="entry name" value="Nodulin-21_like_1"/>
    <property type="match status" value="1"/>
</dbReference>
<proteinExistence type="predicted"/>
<comment type="subcellular location">
    <subcellularLocation>
        <location evidence="1">Endomembrane system</location>
        <topology evidence="1">Multi-pass membrane protein</topology>
    </subcellularLocation>
</comment>
<accession>A0A4R3NAE8</accession>
<dbReference type="Pfam" id="PF01988">
    <property type="entry name" value="VIT1"/>
    <property type="match status" value="1"/>
</dbReference>
<evidence type="ECO:0000256" key="3">
    <source>
        <dbReference type="ARBA" id="ARBA00022989"/>
    </source>
</evidence>
<evidence type="ECO:0000313" key="6">
    <source>
        <dbReference type="EMBL" id="TCT25277.1"/>
    </source>
</evidence>
<evidence type="ECO:0000256" key="4">
    <source>
        <dbReference type="ARBA" id="ARBA00023136"/>
    </source>
</evidence>
<evidence type="ECO:0000256" key="1">
    <source>
        <dbReference type="ARBA" id="ARBA00004127"/>
    </source>
</evidence>
<dbReference type="GO" id="GO:0005384">
    <property type="term" value="F:manganese ion transmembrane transporter activity"/>
    <property type="evidence" value="ECO:0007669"/>
    <property type="project" value="InterPro"/>
</dbReference>
<comment type="caution">
    <text evidence="6">The sequence shown here is derived from an EMBL/GenBank/DDBJ whole genome shotgun (WGS) entry which is preliminary data.</text>
</comment>
<feature type="transmembrane region" description="Helical" evidence="5">
    <location>
        <begin position="152"/>
        <end position="173"/>
    </location>
</feature>
<keyword evidence="2 5" id="KW-0812">Transmembrane</keyword>
<protein>
    <submittedName>
        <fullName evidence="6">VIT1/CCC1 family predicted Fe2+/Mn2+ transporter</fullName>
    </submittedName>
</protein>